<evidence type="ECO:0000313" key="8">
    <source>
        <dbReference type="Proteomes" id="UP000241769"/>
    </source>
</evidence>
<dbReference type="GO" id="GO:0031966">
    <property type="term" value="C:mitochondrial membrane"/>
    <property type="evidence" value="ECO:0007669"/>
    <property type="project" value="UniProtKB-SubCell"/>
</dbReference>
<evidence type="ECO:0000256" key="2">
    <source>
        <dbReference type="ARBA" id="ARBA00022692"/>
    </source>
</evidence>
<evidence type="ECO:0000256" key="4">
    <source>
        <dbReference type="ARBA" id="ARBA00023136"/>
    </source>
</evidence>
<comment type="subcellular location">
    <subcellularLocation>
        <location evidence="1">Mitochondrion membrane</location>
    </subcellularLocation>
</comment>
<evidence type="ECO:0000313" key="7">
    <source>
        <dbReference type="EMBL" id="PRP88621.1"/>
    </source>
</evidence>
<comment type="caution">
    <text evidence="7">The sequence shown here is derived from an EMBL/GenBank/DDBJ whole genome shotgun (WGS) entry which is preliminary data.</text>
</comment>
<dbReference type="Proteomes" id="UP000241769">
    <property type="component" value="Unassembled WGS sequence"/>
</dbReference>
<dbReference type="PROSITE" id="PS51503">
    <property type="entry name" value="HIG1"/>
    <property type="match status" value="1"/>
</dbReference>
<keyword evidence="2 5" id="KW-0812">Transmembrane</keyword>
<organism evidence="7 8">
    <name type="scientific">Planoprotostelium fungivorum</name>
    <dbReference type="NCBI Taxonomy" id="1890364"/>
    <lineage>
        <taxon>Eukaryota</taxon>
        <taxon>Amoebozoa</taxon>
        <taxon>Evosea</taxon>
        <taxon>Variosea</taxon>
        <taxon>Cavosteliida</taxon>
        <taxon>Cavosteliaceae</taxon>
        <taxon>Planoprotostelium</taxon>
    </lineage>
</organism>
<keyword evidence="4 5" id="KW-0472">Membrane</keyword>
<dbReference type="EMBL" id="MDYQ01000009">
    <property type="protein sequence ID" value="PRP88621.1"/>
    <property type="molecule type" value="Genomic_DNA"/>
</dbReference>
<evidence type="ECO:0000256" key="1">
    <source>
        <dbReference type="ARBA" id="ARBA00004325"/>
    </source>
</evidence>
<dbReference type="AlphaFoldDB" id="A0A2P6NXD4"/>
<protein>
    <recommendedName>
        <fullName evidence="6">HIG1 domain-containing protein</fullName>
    </recommendedName>
</protein>
<keyword evidence="3 5" id="KW-1133">Transmembrane helix</keyword>
<dbReference type="Pfam" id="PF04588">
    <property type="entry name" value="HIG_1_N"/>
    <property type="match status" value="1"/>
</dbReference>
<feature type="transmembrane region" description="Helical" evidence="5">
    <location>
        <begin position="54"/>
        <end position="72"/>
    </location>
</feature>
<evidence type="ECO:0000259" key="6">
    <source>
        <dbReference type="PROSITE" id="PS51503"/>
    </source>
</evidence>
<dbReference type="InterPro" id="IPR050355">
    <property type="entry name" value="RCF1"/>
</dbReference>
<sequence>MSDVESSEREKIVKRKFTPVQITGLVGLGATTCALGYGLYAFSNNQKRKSNVMMRYRVLFQFLTISAMWGLSRHYTKKHEWPRP</sequence>
<dbReference type="InterPro" id="IPR007667">
    <property type="entry name" value="Hypoxia_induced_domain"/>
</dbReference>
<dbReference type="Gene3D" id="6.10.140.1320">
    <property type="match status" value="1"/>
</dbReference>
<dbReference type="OrthoDB" id="6604018at2759"/>
<feature type="transmembrane region" description="Helical" evidence="5">
    <location>
        <begin position="20"/>
        <end position="42"/>
    </location>
</feature>
<gene>
    <name evidence="7" type="ORF">PROFUN_03032</name>
</gene>
<dbReference type="InParanoid" id="A0A2P6NXD4"/>
<name>A0A2P6NXD4_9EUKA</name>
<feature type="domain" description="HIG1" evidence="6">
    <location>
        <begin position="1"/>
        <end position="84"/>
    </location>
</feature>
<proteinExistence type="predicted"/>
<keyword evidence="8" id="KW-1185">Reference proteome</keyword>
<evidence type="ECO:0000256" key="3">
    <source>
        <dbReference type="ARBA" id="ARBA00022989"/>
    </source>
</evidence>
<dbReference type="PANTHER" id="PTHR12297:SF18">
    <property type="entry name" value="HIG1 DOMAIN FAMILY MEMBER 2A"/>
    <property type="match status" value="1"/>
</dbReference>
<accession>A0A2P6NXD4</accession>
<dbReference type="PANTHER" id="PTHR12297">
    <property type="entry name" value="HYPOXIA-INDUCBILE GENE 1 HIG1 -RELATED"/>
    <property type="match status" value="1"/>
</dbReference>
<evidence type="ECO:0000256" key="5">
    <source>
        <dbReference type="SAM" id="Phobius"/>
    </source>
</evidence>
<reference evidence="7 8" key="1">
    <citation type="journal article" date="2018" name="Genome Biol. Evol.">
        <title>Multiple Roots of Fruiting Body Formation in Amoebozoa.</title>
        <authorList>
            <person name="Hillmann F."/>
            <person name="Forbes G."/>
            <person name="Novohradska S."/>
            <person name="Ferling I."/>
            <person name="Riege K."/>
            <person name="Groth M."/>
            <person name="Westermann M."/>
            <person name="Marz M."/>
            <person name="Spaller T."/>
            <person name="Winckler T."/>
            <person name="Schaap P."/>
            <person name="Glockner G."/>
        </authorList>
    </citation>
    <scope>NUCLEOTIDE SEQUENCE [LARGE SCALE GENOMIC DNA]</scope>
    <source>
        <strain evidence="7 8">Jena</strain>
    </source>
</reference>
<dbReference type="GO" id="GO:0097250">
    <property type="term" value="P:mitochondrial respirasome assembly"/>
    <property type="evidence" value="ECO:0007669"/>
    <property type="project" value="TreeGrafter"/>
</dbReference>